<evidence type="ECO:0000313" key="9">
    <source>
        <dbReference type="Proteomes" id="UP000503088"/>
    </source>
</evidence>
<dbReference type="NCBIfam" id="TIGR00536">
    <property type="entry name" value="hemK_fam"/>
    <property type="match status" value="1"/>
</dbReference>
<dbReference type="InterPro" id="IPR029063">
    <property type="entry name" value="SAM-dependent_MTases_sf"/>
</dbReference>
<comment type="function">
    <text evidence="5">Methylates the class 1 translation termination release factors RF1/PrfA and RF2/PrfB on the glutamine residue of the universally conserved GGQ motif.</text>
</comment>
<feature type="domain" description="Release factor glutamine methyltransferase N-terminal" evidence="7">
    <location>
        <begin position="8"/>
        <end position="78"/>
    </location>
</feature>
<evidence type="ECO:0000256" key="2">
    <source>
        <dbReference type="ARBA" id="ARBA00022679"/>
    </source>
</evidence>
<evidence type="ECO:0000259" key="7">
    <source>
        <dbReference type="Pfam" id="PF17827"/>
    </source>
</evidence>
<comment type="similarity">
    <text evidence="5">Belongs to the protein N5-glutamine methyltransferase family. PrmC subfamily.</text>
</comment>
<evidence type="ECO:0000256" key="1">
    <source>
        <dbReference type="ARBA" id="ARBA00022603"/>
    </source>
</evidence>
<evidence type="ECO:0000256" key="5">
    <source>
        <dbReference type="HAMAP-Rule" id="MF_02126"/>
    </source>
</evidence>
<dbReference type="PROSITE" id="PS00092">
    <property type="entry name" value="N6_MTASE"/>
    <property type="match status" value="1"/>
</dbReference>
<dbReference type="HAMAP" id="MF_02126">
    <property type="entry name" value="RF_methyltr_PrmC"/>
    <property type="match status" value="1"/>
</dbReference>
<feature type="binding site" evidence="5">
    <location>
        <position position="194"/>
    </location>
    <ligand>
        <name>S-adenosyl-L-methionine</name>
        <dbReference type="ChEBI" id="CHEBI:59789"/>
    </ligand>
</feature>
<evidence type="ECO:0000313" key="8">
    <source>
        <dbReference type="EMBL" id="QKG85733.1"/>
    </source>
</evidence>
<proteinExistence type="inferred from homology"/>
<sequence>MPKQTVGEAWRWASSFLQQNQVEDSNFEAELLLRFTLGWDRTRFFTHLDESLDPSVYHRYRKWLHRRKEGVPLQYLMGEQEFYGRLFQVNESVLIPRPETEILVETVLRETQEWSDQNKQVVDIGTGSGAVAVTLAAERPSWEITAVDCSPQALQVAKGNAGNHHVDDRIDWYQGSWLSPLQERDIKVDILVSNPPYIPTAMIPGLEVQVRDHEPILALDGGADGLDPYRKILDMAPGVLKYPGLIVFEVGDEQSEAVSLWISQIWPKATVSVFPDLAGRNRVVSAWVNRY</sequence>
<dbReference type="Gene3D" id="1.10.8.10">
    <property type="entry name" value="DNA helicase RuvA subunit, C-terminal domain"/>
    <property type="match status" value="1"/>
</dbReference>
<organism evidence="8 9">
    <name type="scientific">Kroppenstedtia pulmonis</name>
    <dbReference type="NCBI Taxonomy" id="1380685"/>
    <lineage>
        <taxon>Bacteria</taxon>
        <taxon>Bacillati</taxon>
        <taxon>Bacillota</taxon>
        <taxon>Bacilli</taxon>
        <taxon>Bacillales</taxon>
        <taxon>Thermoactinomycetaceae</taxon>
        <taxon>Kroppenstedtia</taxon>
    </lineage>
</organism>
<keyword evidence="9" id="KW-1185">Reference proteome</keyword>
<dbReference type="Gene3D" id="3.40.50.150">
    <property type="entry name" value="Vaccinia Virus protein VP39"/>
    <property type="match status" value="1"/>
</dbReference>
<dbReference type="InterPro" id="IPR002052">
    <property type="entry name" value="DNA_methylase_N6_adenine_CS"/>
</dbReference>
<feature type="binding site" evidence="5">
    <location>
        <position position="148"/>
    </location>
    <ligand>
        <name>S-adenosyl-L-methionine</name>
        <dbReference type="ChEBI" id="CHEBI:59789"/>
    </ligand>
</feature>
<dbReference type="InterPro" id="IPR050320">
    <property type="entry name" value="N5-glutamine_MTase"/>
</dbReference>
<dbReference type="NCBIfam" id="TIGR03534">
    <property type="entry name" value="RF_mod_PrmC"/>
    <property type="match status" value="1"/>
</dbReference>
<evidence type="ECO:0000256" key="3">
    <source>
        <dbReference type="ARBA" id="ARBA00022691"/>
    </source>
</evidence>
<evidence type="ECO:0000256" key="4">
    <source>
        <dbReference type="ARBA" id="ARBA00048391"/>
    </source>
</evidence>
<dbReference type="KEGG" id="kpul:GXN76_15590"/>
<dbReference type="PANTHER" id="PTHR18895">
    <property type="entry name" value="HEMK METHYLTRANSFERASE"/>
    <property type="match status" value="1"/>
</dbReference>
<dbReference type="CDD" id="cd02440">
    <property type="entry name" value="AdoMet_MTases"/>
    <property type="match status" value="1"/>
</dbReference>
<reference evidence="8 9" key="1">
    <citation type="submission" date="2020-01" db="EMBL/GenBank/DDBJ databases">
        <authorList>
            <person name="Gulvik C.A."/>
            <person name="Batra D.G."/>
        </authorList>
    </citation>
    <scope>NUCLEOTIDE SEQUENCE [LARGE SCALE GENOMIC DNA]</scope>
    <source>
        <strain evidence="8 9">W9323</strain>
    </source>
</reference>
<dbReference type="GO" id="GO:0032259">
    <property type="term" value="P:methylation"/>
    <property type="evidence" value="ECO:0007669"/>
    <property type="project" value="UniProtKB-KW"/>
</dbReference>
<feature type="binding site" evidence="5">
    <location>
        <begin position="125"/>
        <end position="129"/>
    </location>
    <ligand>
        <name>S-adenosyl-L-methionine</name>
        <dbReference type="ChEBI" id="CHEBI:59789"/>
    </ligand>
</feature>
<dbReference type="GO" id="GO:0003676">
    <property type="term" value="F:nucleic acid binding"/>
    <property type="evidence" value="ECO:0007669"/>
    <property type="project" value="InterPro"/>
</dbReference>
<gene>
    <name evidence="5 8" type="primary">prmC</name>
    <name evidence="8" type="ORF">GXN76_15590</name>
</gene>
<feature type="binding site" evidence="5">
    <location>
        <position position="177"/>
    </location>
    <ligand>
        <name>S-adenosyl-L-methionine</name>
        <dbReference type="ChEBI" id="CHEBI:59789"/>
    </ligand>
</feature>
<dbReference type="Pfam" id="PF17827">
    <property type="entry name" value="PrmC_N"/>
    <property type="match status" value="1"/>
</dbReference>
<dbReference type="PANTHER" id="PTHR18895:SF74">
    <property type="entry name" value="MTRF1L RELEASE FACTOR GLUTAMINE METHYLTRANSFERASE"/>
    <property type="match status" value="1"/>
</dbReference>
<feature type="domain" description="Methyltransferase small" evidence="6">
    <location>
        <begin position="100"/>
        <end position="197"/>
    </location>
</feature>
<dbReference type="EC" id="2.1.1.297" evidence="5"/>
<keyword evidence="1 5" id="KW-0489">Methyltransferase</keyword>
<keyword evidence="2 5" id="KW-0808">Transferase</keyword>
<accession>A0A7D4BXV6</accession>
<name>A0A7D4BXV6_9BACL</name>
<dbReference type="RefSeq" id="WP_173224713.1">
    <property type="nucleotide sequence ID" value="NZ_CP048104.1"/>
</dbReference>
<dbReference type="EMBL" id="CP048104">
    <property type="protein sequence ID" value="QKG85733.1"/>
    <property type="molecule type" value="Genomic_DNA"/>
</dbReference>
<dbReference type="InterPro" id="IPR040758">
    <property type="entry name" value="PrmC_N"/>
</dbReference>
<dbReference type="Proteomes" id="UP000503088">
    <property type="component" value="Chromosome"/>
</dbReference>
<keyword evidence="3 5" id="KW-0949">S-adenosyl-L-methionine</keyword>
<dbReference type="InterPro" id="IPR019874">
    <property type="entry name" value="RF_methyltr_PrmC"/>
</dbReference>
<dbReference type="Pfam" id="PF05175">
    <property type="entry name" value="MTS"/>
    <property type="match status" value="1"/>
</dbReference>
<dbReference type="InterPro" id="IPR004556">
    <property type="entry name" value="HemK-like"/>
</dbReference>
<dbReference type="AlphaFoldDB" id="A0A7D4BXV6"/>
<dbReference type="GO" id="GO:0102559">
    <property type="term" value="F:peptide chain release factor N(5)-glutamine methyltransferase activity"/>
    <property type="evidence" value="ECO:0007669"/>
    <property type="project" value="UniProtKB-EC"/>
</dbReference>
<comment type="catalytic activity">
    <reaction evidence="4 5">
        <text>L-glutaminyl-[peptide chain release factor] + S-adenosyl-L-methionine = N(5)-methyl-L-glutaminyl-[peptide chain release factor] + S-adenosyl-L-homocysteine + H(+)</text>
        <dbReference type="Rhea" id="RHEA:42896"/>
        <dbReference type="Rhea" id="RHEA-COMP:10271"/>
        <dbReference type="Rhea" id="RHEA-COMP:10272"/>
        <dbReference type="ChEBI" id="CHEBI:15378"/>
        <dbReference type="ChEBI" id="CHEBI:30011"/>
        <dbReference type="ChEBI" id="CHEBI:57856"/>
        <dbReference type="ChEBI" id="CHEBI:59789"/>
        <dbReference type="ChEBI" id="CHEBI:61891"/>
        <dbReference type="EC" id="2.1.1.297"/>
    </reaction>
</comment>
<dbReference type="SUPFAM" id="SSF53335">
    <property type="entry name" value="S-adenosyl-L-methionine-dependent methyltransferases"/>
    <property type="match status" value="1"/>
</dbReference>
<feature type="binding site" evidence="5">
    <location>
        <begin position="194"/>
        <end position="197"/>
    </location>
    <ligand>
        <name>substrate</name>
    </ligand>
</feature>
<evidence type="ECO:0000259" key="6">
    <source>
        <dbReference type="Pfam" id="PF05175"/>
    </source>
</evidence>
<dbReference type="InterPro" id="IPR007848">
    <property type="entry name" value="Small_mtfrase_dom"/>
</dbReference>
<protein>
    <recommendedName>
        <fullName evidence="5">Release factor glutamine methyltransferase</fullName>
        <shortName evidence="5">RF MTase</shortName>
        <ecNumber evidence="5">2.1.1.297</ecNumber>
    </recommendedName>
    <alternativeName>
        <fullName evidence="5">N5-glutamine methyltransferase PrmC</fullName>
    </alternativeName>
    <alternativeName>
        <fullName evidence="5">Protein-(glutamine-N5) MTase PrmC</fullName>
    </alternativeName>
    <alternativeName>
        <fullName evidence="5">Protein-glutamine N-methyltransferase PrmC</fullName>
    </alternativeName>
</protein>